<dbReference type="OrthoDB" id="3257613at2759"/>
<dbReference type="InterPro" id="IPR040521">
    <property type="entry name" value="KDZ"/>
</dbReference>
<gene>
    <name evidence="3" type="ORF">SCHPADRAFT_946269</name>
</gene>
<dbReference type="InParanoid" id="A0A0H2RN06"/>
<feature type="region of interest" description="Disordered" evidence="1">
    <location>
        <begin position="1"/>
        <end position="42"/>
    </location>
</feature>
<dbReference type="PANTHER" id="PTHR33104:SF2">
    <property type="entry name" value="CXC3 LIKE CYSTEINE CLUSTER DOMAIN-CONTAINING PROTEIN"/>
    <property type="match status" value="1"/>
</dbReference>
<sequence length="1073" mass="121421">MADRDALPCQASNAPKQLPQIARVPPSSSRTLSAIKRKAHDASRLPKALKRVRKHDNVSISDHAIPGVINYTHTVVNSSPADGGHITETSIPRQLIIEEPNAGEQIPRDTINNEGVGALQEEVMDTGGVESVDADAVAKEAGKISDEKARSQAAIDLLADFIPFIDDMIDIIIENGAHPSTGLPCCNSKNPRLHRCRDCFDPTPLCRDCIVAQHRSSPFHAIETWTGTHFRKSSLFDLGFKLYLMHGGDRCPYSKQDAPGDNMEVVDTNGVHFVRIVKCYCPGRLSRLLQYTKSKLLPATAKEPRVCFTFDLMKDFHVHSHTSKKSAYDYMQAIRRKTNVLVSDVTDPYPQFMRATRLWRFLTIEKRSGRAFGLDNFVKFRPPGSVALPCLPCPYPGFNMAPNWWIEVIEAYIHDKRAEMDGNFHLCKMSKNCNKKDHSLWRGSSCLHQREDIETHVSKFGADISEKSTCVKFNATENQNRMKHRGEDITGIFSILCCHGVPEPLGSVDLQRGERYINVDFVLASVLRNLRGLKRMVLAYDVACQYNINVHKRFSKTAPDVLDTLPMVEFLVGKMHLQAHEEECRYLYSLSYTDGVGRLDGEETEHFWAEHNQAAGSTKQMNTGNREEVLNDLMIDWSFRKNEAASVSLPKRLKKAKDDWKITSEYFDELTAGARSIEPDVVDLWETMSTKPVKNGKKVESVFRLCETELPSREEIRQRLMKSSDQYKLELPGGTVGKIEDSISFLNCGIDVQVLQRAVLSVATCDSPDDDELDRKRTQLNTKIDKWREEQRKWMPSVLQLVDTADEDPTEPETVCLHLPSDFPELQREELHLSTLASIEKSLREGQAHDVLEELRQQLKVNAMLQIDMEETVWGTRARNRSQKAINEARRLKQHWVSEYDAVRRALVSLGLEEESDLKKLTDKDLYRNTTKEPHELGTGTKPDGWIWTIGKGVGTKVDTKLDEDDRVHWFRVRASRDRCKEEVQILSEDIRRYIRACVKLQQAWTKIATVKLDAARFGAAAYASRTAELYSTLASRARLNFAEVGGSWSSSEEYEVTLLQTSAAPDGAPTST</sequence>
<dbReference type="EMBL" id="KQ086225">
    <property type="protein sequence ID" value="KLO06221.1"/>
    <property type="molecule type" value="Genomic_DNA"/>
</dbReference>
<dbReference type="InterPro" id="IPR041457">
    <property type="entry name" value="CxC2_KDZ-assoc"/>
</dbReference>
<dbReference type="STRING" id="27342.A0A0H2RN06"/>
<reference evidence="3 4" key="1">
    <citation type="submission" date="2015-04" db="EMBL/GenBank/DDBJ databases">
        <title>Complete genome sequence of Schizopora paradoxa KUC8140, a cosmopolitan wood degrader in East Asia.</title>
        <authorList>
            <consortium name="DOE Joint Genome Institute"/>
            <person name="Min B."/>
            <person name="Park H."/>
            <person name="Jang Y."/>
            <person name="Kim J.-J."/>
            <person name="Kim K.H."/>
            <person name="Pangilinan J."/>
            <person name="Lipzen A."/>
            <person name="Riley R."/>
            <person name="Grigoriev I.V."/>
            <person name="Spatafora J.W."/>
            <person name="Choi I.-G."/>
        </authorList>
    </citation>
    <scope>NUCLEOTIDE SEQUENCE [LARGE SCALE GENOMIC DNA]</scope>
    <source>
        <strain evidence="3 4">KUC8140</strain>
    </source>
</reference>
<dbReference type="PANTHER" id="PTHR33104">
    <property type="entry name" value="SI:DKEY-29D5.2"/>
    <property type="match status" value="1"/>
</dbReference>
<evidence type="ECO:0000259" key="2">
    <source>
        <dbReference type="Pfam" id="PF18803"/>
    </source>
</evidence>
<evidence type="ECO:0000313" key="4">
    <source>
        <dbReference type="Proteomes" id="UP000053477"/>
    </source>
</evidence>
<dbReference type="AlphaFoldDB" id="A0A0H2RN06"/>
<proteinExistence type="predicted"/>
<name>A0A0H2RN06_9AGAM</name>
<dbReference type="Proteomes" id="UP000053477">
    <property type="component" value="Unassembled WGS sequence"/>
</dbReference>
<dbReference type="Pfam" id="PF18803">
    <property type="entry name" value="CxC2"/>
    <property type="match status" value="1"/>
</dbReference>
<accession>A0A0H2RN06</accession>
<keyword evidence="4" id="KW-1185">Reference proteome</keyword>
<organism evidence="3 4">
    <name type="scientific">Schizopora paradoxa</name>
    <dbReference type="NCBI Taxonomy" id="27342"/>
    <lineage>
        <taxon>Eukaryota</taxon>
        <taxon>Fungi</taxon>
        <taxon>Dikarya</taxon>
        <taxon>Basidiomycota</taxon>
        <taxon>Agaricomycotina</taxon>
        <taxon>Agaricomycetes</taxon>
        <taxon>Hymenochaetales</taxon>
        <taxon>Schizoporaceae</taxon>
        <taxon>Schizopora</taxon>
    </lineage>
</organism>
<dbReference type="Pfam" id="PF18758">
    <property type="entry name" value="KDZ"/>
    <property type="match status" value="1"/>
</dbReference>
<protein>
    <recommendedName>
        <fullName evidence="2">CxC2-like cysteine cluster KDZ transposase-associated domain-containing protein</fullName>
    </recommendedName>
</protein>
<evidence type="ECO:0000313" key="3">
    <source>
        <dbReference type="EMBL" id="KLO06221.1"/>
    </source>
</evidence>
<feature type="domain" description="CxC2-like cysteine cluster KDZ transposase-associated" evidence="2">
    <location>
        <begin position="236"/>
        <end position="339"/>
    </location>
</feature>
<evidence type="ECO:0000256" key="1">
    <source>
        <dbReference type="SAM" id="MobiDB-lite"/>
    </source>
</evidence>